<evidence type="ECO:0000256" key="1">
    <source>
        <dbReference type="SAM" id="SignalP"/>
    </source>
</evidence>
<dbReference type="EMBL" id="BQNZ01000003">
    <property type="protein sequence ID" value="GKH73209.1"/>
    <property type="molecule type" value="Genomic_DNA"/>
</dbReference>
<gene>
    <name evidence="2" type="ORF">CE91St3_30720</name>
</gene>
<dbReference type="RefSeq" id="WP_139322632.1">
    <property type="nucleotide sequence ID" value="NZ_BQNZ01000003.1"/>
</dbReference>
<keyword evidence="1" id="KW-0732">Signal</keyword>
<feature type="chain" id="PRO_5041312816" description="Tetratricopeptide repeat protein" evidence="1">
    <location>
        <begin position="21"/>
        <end position="432"/>
    </location>
</feature>
<organism evidence="2 3">
    <name type="scientific">Parabacteroides merdae</name>
    <dbReference type="NCBI Taxonomy" id="46503"/>
    <lineage>
        <taxon>Bacteria</taxon>
        <taxon>Pseudomonadati</taxon>
        <taxon>Bacteroidota</taxon>
        <taxon>Bacteroidia</taxon>
        <taxon>Bacteroidales</taxon>
        <taxon>Tannerellaceae</taxon>
        <taxon>Parabacteroides</taxon>
    </lineage>
</organism>
<comment type="caution">
    <text evidence="2">The sequence shown here is derived from an EMBL/GenBank/DDBJ whole genome shotgun (WGS) entry which is preliminary data.</text>
</comment>
<proteinExistence type="predicted"/>
<name>A0AA37KAK2_9BACT</name>
<accession>A0AA37KAK2</accession>
<evidence type="ECO:0000313" key="3">
    <source>
        <dbReference type="Proteomes" id="UP001055114"/>
    </source>
</evidence>
<feature type="signal peptide" evidence="1">
    <location>
        <begin position="1"/>
        <end position="20"/>
    </location>
</feature>
<reference evidence="2" key="1">
    <citation type="submission" date="2022-01" db="EMBL/GenBank/DDBJ databases">
        <title>Novel bile acid biosynthetic pathways are enriched in the microbiome of centenarians.</title>
        <authorList>
            <person name="Sato Y."/>
            <person name="Atarashi K."/>
            <person name="Plichta R.D."/>
            <person name="Arai Y."/>
            <person name="Sasajima S."/>
            <person name="Kearney M.S."/>
            <person name="Suda W."/>
            <person name="Takeshita K."/>
            <person name="Sasaki T."/>
            <person name="Okamoto S."/>
            <person name="Skelly N.A."/>
            <person name="Okamura Y."/>
            <person name="Vlamakis H."/>
            <person name="Li Y."/>
            <person name="Tanoue T."/>
            <person name="Takei H."/>
            <person name="Nittono H."/>
            <person name="Narushima S."/>
            <person name="Irie J."/>
            <person name="Itoh H."/>
            <person name="Moriya K."/>
            <person name="Sugiura Y."/>
            <person name="Suematsu M."/>
            <person name="Moritoki N."/>
            <person name="Shibata S."/>
            <person name="Littman R.D."/>
            <person name="Fischbach A.M."/>
            <person name="Uwamino Y."/>
            <person name="Inoue T."/>
            <person name="Honda A."/>
            <person name="Hattori M."/>
            <person name="Murai T."/>
            <person name="Xavier J.R."/>
            <person name="Hirose N."/>
            <person name="Honda K."/>
        </authorList>
    </citation>
    <scope>NUCLEOTIDE SEQUENCE</scope>
    <source>
        <strain evidence="2">CE91-St3</strain>
    </source>
</reference>
<evidence type="ECO:0008006" key="4">
    <source>
        <dbReference type="Google" id="ProtNLM"/>
    </source>
</evidence>
<dbReference type="AlphaFoldDB" id="A0AA37KAK2"/>
<protein>
    <recommendedName>
        <fullName evidence="4">Tetratricopeptide repeat protein</fullName>
    </recommendedName>
</protein>
<evidence type="ECO:0000313" key="2">
    <source>
        <dbReference type="EMBL" id="GKH73209.1"/>
    </source>
</evidence>
<sequence>MKKKYQILSMALLLSDSLFAHSNISNAHMGMIDIADKVHDSTPFKGKINKVYKAVEDGDFLKAKNLMKEISQKDHWELYPVYELADCYLRTQTSTGEYSPTTAYRNLLKITSRGERLTEADAYLFDFGLSISKILERIEHCMYDDAAKENTLQSLDSFIREIKNDNLRQKAETLRREAAYTALQDELDVYNCEKFLERYPTGKYTNEVKDIRDRLAYESIGENIVQLQEYVKKYPNSKYVPDAKVRIEQFNLPVFTVSQAKQIASAQLPGKKILEVFPFSNSARGNDQIICVANCMNDDQQVDANGTFMVLMHLKDINAMKYLTFTCDGNTNLRSHSIDVVDKQRIGETTYIILCYRNFSYGAECRDCVERVYAIYNPDNMTLHKVVYSGKDSFAPDGTLHRIEGEWLPMEDNTYTQWLKNYAEKQLKPYVK</sequence>
<dbReference type="Proteomes" id="UP001055114">
    <property type="component" value="Unassembled WGS sequence"/>
</dbReference>